<dbReference type="InterPro" id="IPR002190">
    <property type="entry name" value="MHD_dom"/>
</dbReference>
<dbReference type="Pfam" id="PF01454">
    <property type="entry name" value="MAGE"/>
    <property type="match status" value="1"/>
</dbReference>
<proteinExistence type="predicted"/>
<dbReference type="EMBL" id="CAJNOR010000791">
    <property type="protein sequence ID" value="CAF1008283.1"/>
    <property type="molecule type" value="Genomic_DNA"/>
</dbReference>
<dbReference type="Gene3D" id="1.10.10.1210">
    <property type="entry name" value="MAGE homology domain, winged helix WH2 motif"/>
    <property type="match status" value="1"/>
</dbReference>
<feature type="domain" description="MAGE" evidence="2">
    <location>
        <begin position="45"/>
        <end position="241"/>
    </location>
</feature>
<dbReference type="Gene3D" id="1.10.10.1200">
    <property type="entry name" value="MAGE homology domain, winged helix WH1 motif"/>
    <property type="match status" value="1"/>
</dbReference>
<feature type="region of interest" description="Disordered" evidence="1">
    <location>
        <begin position="1"/>
        <end position="33"/>
    </location>
</feature>
<evidence type="ECO:0000313" key="4">
    <source>
        <dbReference type="Proteomes" id="UP000663828"/>
    </source>
</evidence>
<name>A0A814HDE1_ADIRI</name>
<evidence type="ECO:0000313" key="3">
    <source>
        <dbReference type="EMBL" id="CAF1008283.1"/>
    </source>
</evidence>
<dbReference type="AlphaFoldDB" id="A0A814HDE1"/>
<reference evidence="3" key="1">
    <citation type="submission" date="2021-02" db="EMBL/GenBank/DDBJ databases">
        <authorList>
            <person name="Nowell W R."/>
        </authorList>
    </citation>
    <scope>NUCLEOTIDE SEQUENCE</scope>
</reference>
<keyword evidence="4" id="KW-1185">Reference proteome</keyword>
<dbReference type="InterPro" id="IPR037445">
    <property type="entry name" value="MAGE"/>
</dbReference>
<comment type="caution">
    <text evidence="3">The sequence shown here is derived from an EMBL/GenBank/DDBJ whole genome shotgun (WGS) entry which is preliminary data.</text>
</comment>
<dbReference type="GO" id="GO:0005634">
    <property type="term" value="C:nucleus"/>
    <property type="evidence" value="ECO:0007669"/>
    <property type="project" value="TreeGrafter"/>
</dbReference>
<sequence length="269" mass="30117">MPPKKSSQAVVASQMSMNVSDSDDPADHDTTFDDDANLKPIVSASLQYILVHSCKPQVIKRLDWINTVLRPMGCDGRKAFPAVHKQVAKALNDTFGYKLVSDEKHDGRLTYSIIKSYILVNALKQGPLERRPLTNPSQNSKYALLMIIVACLKRAGGEMSAVDFWAILSETLSIRNEESTRLATNQHKLFGDVQKLIRTDFPKEGYLIFDQAKDLTGDTQTTTQTVKLGFRAQHEFPDEAIDEFIEKVGEYGIESDTEENNNDAMEDDT</sequence>
<dbReference type="InterPro" id="IPR041899">
    <property type="entry name" value="MAGE_WH2"/>
</dbReference>
<dbReference type="SMART" id="SM01373">
    <property type="entry name" value="MAGE"/>
    <property type="match status" value="1"/>
</dbReference>
<protein>
    <recommendedName>
        <fullName evidence="2">MAGE domain-containing protein</fullName>
    </recommendedName>
</protein>
<feature type="compositionally biased region" description="Polar residues" evidence="1">
    <location>
        <begin position="1"/>
        <end position="19"/>
    </location>
</feature>
<dbReference type="PANTHER" id="PTHR11736">
    <property type="entry name" value="MELANOMA-ASSOCIATED ANTIGEN MAGE ANTIGEN"/>
    <property type="match status" value="1"/>
</dbReference>
<accession>A0A814HDE1</accession>
<gene>
    <name evidence="3" type="ORF">XAT740_LOCUS13581</name>
</gene>
<dbReference type="Proteomes" id="UP000663828">
    <property type="component" value="Unassembled WGS sequence"/>
</dbReference>
<dbReference type="PANTHER" id="PTHR11736:SF14">
    <property type="entry name" value="NSE3 HOMOLOG, SMC5-SMC6 COMPLEX COMPONENT"/>
    <property type="match status" value="1"/>
</dbReference>
<evidence type="ECO:0000259" key="2">
    <source>
        <dbReference type="SMART" id="SM01373"/>
    </source>
</evidence>
<evidence type="ECO:0000256" key="1">
    <source>
        <dbReference type="SAM" id="MobiDB-lite"/>
    </source>
</evidence>
<dbReference type="InterPro" id="IPR041898">
    <property type="entry name" value="MAGE_WH1"/>
</dbReference>
<organism evidence="3 4">
    <name type="scientific">Adineta ricciae</name>
    <name type="common">Rotifer</name>
    <dbReference type="NCBI Taxonomy" id="249248"/>
    <lineage>
        <taxon>Eukaryota</taxon>
        <taxon>Metazoa</taxon>
        <taxon>Spiralia</taxon>
        <taxon>Gnathifera</taxon>
        <taxon>Rotifera</taxon>
        <taxon>Eurotatoria</taxon>
        <taxon>Bdelloidea</taxon>
        <taxon>Adinetida</taxon>
        <taxon>Adinetidae</taxon>
        <taxon>Adineta</taxon>
    </lineage>
</organism>